<evidence type="ECO:0000256" key="8">
    <source>
        <dbReference type="SAM" id="MobiDB-lite"/>
    </source>
</evidence>
<proteinExistence type="inferred from homology"/>
<keyword evidence="2 7" id="KW-0349">Heme</keyword>
<gene>
    <name evidence="9" type="ORF">FOE67_00440</name>
</gene>
<protein>
    <submittedName>
        <fullName evidence="9">Cytochrome P450</fullName>
    </submittedName>
</protein>
<dbReference type="InterPro" id="IPR001128">
    <property type="entry name" value="Cyt_P450"/>
</dbReference>
<evidence type="ECO:0000256" key="3">
    <source>
        <dbReference type="ARBA" id="ARBA00022723"/>
    </source>
</evidence>
<evidence type="ECO:0000256" key="2">
    <source>
        <dbReference type="ARBA" id="ARBA00022617"/>
    </source>
</evidence>
<comment type="similarity">
    <text evidence="1 7">Belongs to the cytochrome P450 family.</text>
</comment>
<dbReference type="PANTHER" id="PTHR46696">
    <property type="entry name" value="P450, PUTATIVE (EUROFUNG)-RELATED"/>
    <property type="match status" value="1"/>
</dbReference>
<evidence type="ECO:0000256" key="5">
    <source>
        <dbReference type="ARBA" id="ARBA00023004"/>
    </source>
</evidence>
<keyword evidence="5 7" id="KW-0408">Iron</keyword>
<dbReference type="GO" id="GO:0004497">
    <property type="term" value="F:monooxygenase activity"/>
    <property type="evidence" value="ECO:0007669"/>
    <property type="project" value="UniProtKB-KW"/>
</dbReference>
<dbReference type="GO" id="GO:0016705">
    <property type="term" value="F:oxidoreductase activity, acting on paired donors, with incorporation or reduction of molecular oxygen"/>
    <property type="evidence" value="ECO:0007669"/>
    <property type="project" value="InterPro"/>
</dbReference>
<dbReference type="CDD" id="cd11030">
    <property type="entry name" value="CYP105-like"/>
    <property type="match status" value="1"/>
</dbReference>
<evidence type="ECO:0000256" key="4">
    <source>
        <dbReference type="ARBA" id="ARBA00023002"/>
    </source>
</evidence>
<evidence type="ECO:0000256" key="6">
    <source>
        <dbReference type="ARBA" id="ARBA00023033"/>
    </source>
</evidence>
<keyword evidence="10" id="KW-1185">Reference proteome</keyword>
<dbReference type="AlphaFoldDB" id="A0A7W3SZD7"/>
<dbReference type="Gene3D" id="1.10.630.10">
    <property type="entry name" value="Cytochrome P450"/>
    <property type="match status" value="1"/>
</dbReference>
<keyword evidence="6 7" id="KW-0503">Monooxygenase</keyword>
<dbReference type="Pfam" id="PF00067">
    <property type="entry name" value="p450"/>
    <property type="match status" value="1"/>
</dbReference>
<feature type="region of interest" description="Disordered" evidence="8">
    <location>
        <begin position="1"/>
        <end position="21"/>
    </location>
</feature>
<name>A0A7W3SZD7_9ACTN</name>
<keyword evidence="4 7" id="KW-0560">Oxidoreductase</keyword>
<keyword evidence="3 7" id="KW-0479">Metal-binding</keyword>
<dbReference type="FunFam" id="1.10.630.10:FF:000018">
    <property type="entry name" value="Cytochrome P450 monooxygenase"/>
    <property type="match status" value="1"/>
</dbReference>
<evidence type="ECO:0000256" key="7">
    <source>
        <dbReference type="RuleBase" id="RU000461"/>
    </source>
</evidence>
<evidence type="ECO:0000313" key="10">
    <source>
        <dbReference type="Proteomes" id="UP000530234"/>
    </source>
</evidence>
<sequence length="430" mass="47871">MNGNRSIASAPAGSQTTDRQGVTMTDAVERGATCPVAPRGWPNPLLPEYEQLPEGRPLTQVTMPSGSKAWLVARHDHIQRLLADDRFSVEPHPTFPIRFPAPQELLDMIAKDSKNLLVTMDPPRHTRVRQMALPDFTVKAVEKLRPRVRELVDEYLDRMEVRGGPVDLVQSLALPLPARVICELAGIPDAEQDTFTRNAAIMVGTRHSYTMDEKLAANEELMKYFATLVTEKQNNPTDDMLGNFISRAGRTEEFDHHGLTLMTKMLLLAGYEFIVNRIALGTQALLEHPEQLAALRADTEGLMPRTVDEVLRHFSLVDEIIARVALADVEIDGVTIKEGEGILVLKGLGDRDPAKYSDPDAFDIHRDARDHLAFGYGVHQCLGQHVARLMLELCLSGLIHRFPGLHLVESDEPIELVDGLPPVHKLMVGW</sequence>
<organism evidence="9 10">
    <name type="scientific">Streptomyces calidiresistens</name>
    <dbReference type="NCBI Taxonomy" id="1485586"/>
    <lineage>
        <taxon>Bacteria</taxon>
        <taxon>Bacillati</taxon>
        <taxon>Actinomycetota</taxon>
        <taxon>Actinomycetes</taxon>
        <taxon>Kitasatosporales</taxon>
        <taxon>Streptomycetaceae</taxon>
        <taxon>Streptomyces</taxon>
    </lineage>
</organism>
<dbReference type="InterPro" id="IPR002397">
    <property type="entry name" value="Cyt_P450_B"/>
</dbReference>
<comment type="caution">
    <text evidence="9">The sequence shown here is derived from an EMBL/GenBank/DDBJ whole genome shotgun (WGS) entry which is preliminary data.</text>
</comment>
<evidence type="ECO:0000256" key="1">
    <source>
        <dbReference type="ARBA" id="ARBA00010617"/>
    </source>
</evidence>
<dbReference type="InterPro" id="IPR036396">
    <property type="entry name" value="Cyt_P450_sf"/>
</dbReference>
<dbReference type="SUPFAM" id="SSF48264">
    <property type="entry name" value="Cytochrome P450"/>
    <property type="match status" value="1"/>
</dbReference>
<dbReference type="PANTHER" id="PTHR46696:SF1">
    <property type="entry name" value="CYTOCHROME P450 YJIB-RELATED"/>
    <property type="match status" value="1"/>
</dbReference>
<dbReference type="GO" id="GO:0020037">
    <property type="term" value="F:heme binding"/>
    <property type="evidence" value="ECO:0007669"/>
    <property type="project" value="InterPro"/>
</dbReference>
<evidence type="ECO:0000313" key="9">
    <source>
        <dbReference type="EMBL" id="MBB0228016.1"/>
    </source>
</evidence>
<accession>A0A7W3SZD7</accession>
<dbReference type="InterPro" id="IPR017972">
    <property type="entry name" value="Cyt_P450_CS"/>
</dbReference>
<dbReference type="PROSITE" id="PS00086">
    <property type="entry name" value="CYTOCHROME_P450"/>
    <property type="match status" value="1"/>
</dbReference>
<dbReference type="GO" id="GO:0005506">
    <property type="term" value="F:iron ion binding"/>
    <property type="evidence" value="ECO:0007669"/>
    <property type="project" value="InterPro"/>
</dbReference>
<dbReference type="PRINTS" id="PR00359">
    <property type="entry name" value="BP450"/>
</dbReference>
<dbReference type="Proteomes" id="UP000530234">
    <property type="component" value="Unassembled WGS sequence"/>
</dbReference>
<dbReference type="EMBL" id="VKHS01000003">
    <property type="protein sequence ID" value="MBB0228016.1"/>
    <property type="molecule type" value="Genomic_DNA"/>
</dbReference>
<reference evidence="10" key="1">
    <citation type="submission" date="2019-10" db="EMBL/GenBank/DDBJ databases">
        <title>Streptomyces sp. nov., a novel actinobacterium isolated from alkaline environment.</title>
        <authorList>
            <person name="Golinska P."/>
        </authorList>
    </citation>
    <scope>NUCLEOTIDE SEQUENCE [LARGE SCALE GENOMIC DNA]</scope>
    <source>
        <strain evidence="10">DSM 42108</strain>
    </source>
</reference>